<evidence type="ECO:0000256" key="10">
    <source>
        <dbReference type="ARBA" id="ARBA00023237"/>
    </source>
</evidence>
<feature type="domain" description="Porin" evidence="12">
    <location>
        <begin position="27"/>
        <end position="362"/>
    </location>
</feature>
<protein>
    <submittedName>
        <fullName evidence="13">Porin</fullName>
    </submittedName>
</protein>
<gene>
    <name evidence="13" type="ORF">EYW47_16330</name>
</gene>
<comment type="subcellular location">
    <subcellularLocation>
        <location evidence="1">Cell outer membrane</location>
        <topology evidence="1">Multi-pass membrane protein</topology>
    </subcellularLocation>
</comment>
<dbReference type="Proteomes" id="UP000295722">
    <property type="component" value="Unassembled WGS sequence"/>
</dbReference>
<keyword evidence="4" id="KW-1134">Transmembrane beta strand</keyword>
<dbReference type="GO" id="GO:0046930">
    <property type="term" value="C:pore complex"/>
    <property type="evidence" value="ECO:0007669"/>
    <property type="project" value="UniProtKB-KW"/>
</dbReference>
<comment type="caution">
    <text evidence="13">The sequence shown here is derived from an EMBL/GenBank/DDBJ whole genome shotgun (WGS) entry which is preliminary data.</text>
</comment>
<dbReference type="Gene3D" id="2.40.160.10">
    <property type="entry name" value="Porin"/>
    <property type="match status" value="1"/>
</dbReference>
<keyword evidence="6" id="KW-0732">Signal</keyword>
<evidence type="ECO:0000256" key="5">
    <source>
        <dbReference type="ARBA" id="ARBA00022692"/>
    </source>
</evidence>
<dbReference type="Pfam" id="PF13609">
    <property type="entry name" value="Porin_4"/>
    <property type="match status" value="1"/>
</dbReference>
<keyword evidence="10" id="KW-0998">Cell outer membrane</keyword>
<name>A0A4R5M8G5_9BURK</name>
<evidence type="ECO:0000313" key="13">
    <source>
        <dbReference type="EMBL" id="TDG22782.1"/>
    </source>
</evidence>
<sequence>MRQKNSGRSILHLNPPLKKVVTYGVTTALFTLVAAPAYAQSSVTLYGIVDTAIRYQTNAGPDGKDQAAMTVGPETNSRWGLKGTEDLGGGLSALFHLENQFYAYNGRLSTPNTLFSRQAYVGLSSEKYGTLTFGRQYAPLYDTMGDIFDPLTVGNYWQDSWVWNGIGPYLTINNSVKYNLTFDGLTLDAIYGFGNHAGAMGLDSTYGVELSYAHGPATLGAGFQQTSVSSANGSLVNGAKINMLHLSVAYQVTSTIRLLAGWLHSQDQTGTTDVDMQQAGAPKLPGSSPNRIDDAFYVGGNWQATNPLMITVAGYYDHARNAQRLDGTLGVGINYSATVLAEYSFSKHAEVYGAADFARGNGAFSADYPGSTNQAGIVDSVGRTNNVGVAVGVRKIF</sequence>
<dbReference type="InterPro" id="IPR050298">
    <property type="entry name" value="Gram-neg_bact_OMP"/>
</dbReference>
<dbReference type="GO" id="GO:0009279">
    <property type="term" value="C:cell outer membrane"/>
    <property type="evidence" value="ECO:0007669"/>
    <property type="project" value="UniProtKB-SubCell"/>
</dbReference>
<dbReference type="PANTHER" id="PTHR34501:SF9">
    <property type="entry name" value="MAJOR OUTER MEMBRANE PROTEIN P.IA"/>
    <property type="match status" value="1"/>
</dbReference>
<dbReference type="CDD" id="cd00342">
    <property type="entry name" value="gram_neg_porins"/>
    <property type="match status" value="1"/>
</dbReference>
<evidence type="ECO:0000256" key="7">
    <source>
        <dbReference type="ARBA" id="ARBA00023065"/>
    </source>
</evidence>
<evidence type="ECO:0000313" key="14">
    <source>
        <dbReference type="Proteomes" id="UP000295722"/>
    </source>
</evidence>
<organism evidence="13 14">
    <name type="scientific">Paraburkholderia silviterrae</name>
    <dbReference type="NCBI Taxonomy" id="2528715"/>
    <lineage>
        <taxon>Bacteria</taxon>
        <taxon>Pseudomonadati</taxon>
        <taxon>Pseudomonadota</taxon>
        <taxon>Betaproteobacteria</taxon>
        <taxon>Burkholderiales</taxon>
        <taxon>Burkholderiaceae</taxon>
        <taxon>Paraburkholderia</taxon>
    </lineage>
</organism>
<dbReference type="AlphaFoldDB" id="A0A4R5M8G5"/>
<dbReference type="PANTHER" id="PTHR34501">
    <property type="entry name" value="PROTEIN YDDL-RELATED"/>
    <property type="match status" value="1"/>
</dbReference>
<dbReference type="GO" id="GO:0015288">
    <property type="term" value="F:porin activity"/>
    <property type="evidence" value="ECO:0007669"/>
    <property type="project" value="UniProtKB-KW"/>
</dbReference>
<keyword evidence="11" id="KW-1133">Transmembrane helix</keyword>
<evidence type="ECO:0000256" key="9">
    <source>
        <dbReference type="ARBA" id="ARBA00023136"/>
    </source>
</evidence>
<reference evidence="13 14" key="1">
    <citation type="submission" date="2019-03" db="EMBL/GenBank/DDBJ databases">
        <title>Paraburkholderia sp. 4M-K11, isolated from subtropical forest soil.</title>
        <authorList>
            <person name="Gao Z.-H."/>
            <person name="Qiu L.-H."/>
        </authorList>
    </citation>
    <scope>NUCLEOTIDE SEQUENCE [LARGE SCALE GENOMIC DNA]</scope>
    <source>
        <strain evidence="13 14">4M-K11</strain>
    </source>
</reference>
<evidence type="ECO:0000256" key="1">
    <source>
        <dbReference type="ARBA" id="ARBA00004571"/>
    </source>
</evidence>
<keyword evidence="3" id="KW-0813">Transport</keyword>
<evidence type="ECO:0000256" key="3">
    <source>
        <dbReference type="ARBA" id="ARBA00022448"/>
    </source>
</evidence>
<dbReference type="GO" id="GO:0006811">
    <property type="term" value="P:monoatomic ion transport"/>
    <property type="evidence" value="ECO:0007669"/>
    <property type="project" value="UniProtKB-KW"/>
</dbReference>
<comment type="subunit">
    <text evidence="2">Homotrimer.</text>
</comment>
<dbReference type="OrthoDB" id="8982743at2"/>
<keyword evidence="9 11" id="KW-0472">Membrane</keyword>
<evidence type="ECO:0000256" key="2">
    <source>
        <dbReference type="ARBA" id="ARBA00011233"/>
    </source>
</evidence>
<evidence type="ECO:0000256" key="4">
    <source>
        <dbReference type="ARBA" id="ARBA00022452"/>
    </source>
</evidence>
<accession>A0A4R5M8G5</accession>
<dbReference type="EMBL" id="SMRP01000007">
    <property type="protein sequence ID" value="TDG22782.1"/>
    <property type="molecule type" value="Genomic_DNA"/>
</dbReference>
<dbReference type="SUPFAM" id="SSF56935">
    <property type="entry name" value="Porins"/>
    <property type="match status" value="1"/>
</dbReference>
<evidence type="ECO:0000256" key="8">
    <source>
        <dbReference type="ARBA" id="ARBA00023114"/>
    </source>
</evidence>
<proteinExistence type="predicted"/>
<keyword evidence="7" id="KW-0406">Ion transport</keyword>
<keyword evidence="8" id="KW-0626">Porin</keyword>
<keyword evidence="5 11" id="KW-0812">Transmembrane</keyword>
<evidence type="ECO:0000256" key="11">
    <source>
        <dbReference type="SAM" id="Phobius"/>
    </source>
</evidence>
<dbReference type="InterPro" id="IPR033900">
    <property type="entry name" value="Gram_neg_porin_domain"/>
</dbReference>
<dbReference type="InterPro" id="IPR023614">
    <property type="entry name" value="Porin_dom_sf"/>
</dbReference>
<evidence type="ECO:0000256" key="6">
    <source>
        <dbReference type="ARBA" id="ARBA00022729"/>
    </source>
</evidence>
<evidence type="ECO:0000259" key="12">
    <source>
        <dbReference type="Pfam" id="PF13609"/>
    </source>
</evidence>
<keyword evidence="14" id="KW-1185">Reference proteome</keyword>
<feature type="transmembrane region" description="Helical" evidence="11">
    <location>
        <begin position="20"/>
        <end position="39"/>
    </location>
</feature>